<proteinExistence type="predicted"/>
<protein>
    <submittedName>
        <fullName evidence="2">Uncharacterized protein</fullName>
    </submittedName>
</protein>
<name>A0A395NL29_TRIAR</name>
<feature type="compositionally biased region" description="Pro residues" evidence="1">
    <location>
        <begin position="10"/>
        <end position="20"/>
    </location>
</feature>
<keyword evidence="3" id="KW-1185">Reference proteome</keyword>
<organism evidence="2 3">
    <name type="scientific">Trichoderma arundinaceum</name>
    <dbReference type="NCBI Taxonomy" id="490622"/>
    <lineage>
        <taxon>Eukaryota</taxon>
        <taxon>Fungi</taxon>
        <taxon>Dikarya</taxon>
        <taxon>Ascomycota</taxon>
        <taxon>Pezizomycotina</taxon>
        <taxon>Sordariomycetes</taxon>
        <taxon>Hypocreomycetidae</taxon>
        <taxon>Hypocreales</taxon>
        <taxon>Hypocreaceae</taxon>
        <taxon>Trichoderma</taxon>
    </lineage>
</organism>
<evidence type="ECO:0000313" key="2">
    <source>
        <dbReference type="EMBL" id="RFU76756.1"/>
    </source>
</evidence>
<gene>
    <name evidence="2" type="ORF">TARUN_5483</name>
</gene>
<feature type="region of interest" description="Disordered" evidence="1">
    <location>
        <begin position="79"/>
        <end position="99"/>
    </location>
</feature>
<sequence length="99" mass="10262">MQPPRAGLSPKPPAAAPRIPPGRMAHRKRRGSRVPYKSVGAVLPGEGVQHGTLLLARSIEEAALGCGLAANGVDARTQASSLGKGRAACTDSERLDSHF</sequence>
<dbReference type="Proteomes" id="UP000266272">
    <property type="component" value="Unassembled WGS sequence"/>
</dbReference>
<evidence type="ECO:0000256" key="1">
    <source>
        <dbReference type="SAM" id="MobiDB-lite"/>
    </source>
</evidence>
<accession>A0A395NL29</accession>
<feature type="region of interest" description="Disordered" evidence="1">
    <location>
        <begin position="1"/>
        <end position="38"/>
    </location>
</feature>
<evidence type="ECO:0000313" key="3">
    <source>
        <dbReference type="Proteomes" id="UP000266272"/>
    </source>
</evidence>
<reference evidence="2 3" key="1">
    <citation type="journal article" date="2018" name="PLoS Pathog.">
        <title>Evolution of structural diversity of trichothecenes, a family of toxins produced by plant pathogenic and entomopathogenic fungi.</title>
        <authorList>
            <person name="Proctor R.H."/>
            <person name="McCormick S.P."/>
            <person name="Kim H.S."/>
            <person name="Cardoza R.E."/>
            <person name="Stanley A.M."/>
            <person name="Lindo L."/>
            <person name="Kelly A."/>
            <person name="Brown D.W."/>
            <person name="Lee T."/>
            <person name="Vaughan M.M."/>
            <person name="Alexander N.J."/>
            <person name="Busman M."/>
            <person name="Gutierrez S."/>
        </authorList>
    </citation>
    <scope>NUCLEOTIDE SEQUENCE [LARGE SCALE GENOMIC DNA]</scope>
    <source>
        <strain evidence="2 3">IBT 40837</strain>
    </source>
</reference>
<dbReference type="AlphaFoldDB" id="A0A395NL29"/>
<comment type="caution">
    <text evidence="2">The sequence shown here is derived from an EMBL/GenBank/DDBJ whole genome shotgun (WGS) entry which is preliminary data.</text>
</comment>
<dbReference type="EMBL" id="PXOA01000329">
    <property type="protein sequence ID" value="RFU76756.1"/>
    <property type="molecule type" value="Genomic_DNA"/>
</dbReference>